<dbReference type="GO" id="GO:0046872">
    <property type="term" value="F:metal ion binding"/>
    <property type="evidence" value="ECO:0007669"/>
    <property type="project" value="UniProtKB-KW"/>
</dbReference>
<feature type="chain" id="PRO_5019498575" description="chitin deacetylase" evidence="23">
    <location>
        <begin position="27"/>
        <end position="440"/>
    </location>
</feature>
<keyword evidence="13" id="KW-0472">Membrane</keyword>
<evidence type="ECO:0000256" key="3">
    <source>
        <dbReference type="ARBA" id="ARBA00004609"/>
    </source>
</evidence>
<evidence type="ECO:0000256" key="15">
    <source>
        <dbReference type="ARBA" id="ARBA00023277"/>
    </source>
</evidence>
<evidence type="ECO:0000259" key="24">
    <source>
        <dbReference type="PROSITE" id="PS51677"/>
    </source>
</evidence>
<keyword evidence="10 23" id="KW-0732">Signal</keyword>
<dbReference type="AlphaFoldDB" id="A0A427YEJ4"/>
<evidence type="ECO:0000256" key="23">
    <source>
        <dbReference type="SAM" id="SignalP"/>
    </source>
</evidence>
<evidence type="ECO:0000256" key="4">
    <source>
        <dbReference type="ARBA" id="ARBA00010973"/>
    </source>
</evidence>
<evidence type="ECO:0000256" key="17">
    <source>
        <dbReference type="ARBA" id="ARBA00023288"/>
    </source>
</evidence>
<evidence type="ECO:0000256" key="5">
    <source>
        <dbReference type="ARBA" id="ARBA00022475"/>
    </source>
</evidence>
<dbReference type="InterPro" id="IPR011330">
    <property type="entry name" value="Glyco_hydro/deAcase_b/a-brl"/>
</dbReference>
<dbReference type="OrthoDB" id="407355at2759"/>
<dbReference type="PANTHER" id="PTHR10587:SF98">
    <property type="entry name" value="CHITIN DEACETYLASE"/>
    <property type="match status" value="1"/>
</dbReference>
<keyword evidence="15" id="KW-0119">Carbohydrate metabolism</keyword>
<sequence>MTMTKRALPFAIIVGVLLCGAEESRACQDHDKFPGRRGPRPRRSDLGGRGPTDEASAASSTDVTYQCTAYSYAPLTAIQNSYPVQWTTATIQPNDTDATSLFGSINATLNSKFPTDLPRGTPAGDFSGVSYSSTDPDCWWTSTLCTTPNASTGLPADITNVPEPMTWGLGFDDGPNCSHNALYDYLLQENLKATMFYIGSNIFDWPLQALRAASDGHQICLHTWSHQYMTALSNEQAFAELYYTRKAVHDLLGVTPQCWRPPYGDVDNRIRTIAQALNLTTIIWSHDTKDDWEANTNGVTPAMIDANYQGIIDMALNGSFNTFGPVVLNHELDNYTMGEFMKYAPAIKSAFKQVVPIATAFNISQPYAESSVTFPTFSQVVSGSSTTPNVAVNVTQGQGAAAAVSAPAGSVTPSKAIRGVGNGGDNGGDGASLAVAAVVL</sequence>
<evidence type="ECO:0000256" key="19">
    <source>
        <dbReference type="ARBA" id="ARBA00023326"/>
    </source>
</evidence>
<evidence type="ECO:0000256" key="20">
    <source>
        <dbReference type="ARBA" id="ARBA00024056"/>
    </source>
</evidence>
<dbReference type="GO" id="GO:0004099">
    <property type="term" value="F:chitin deacetylase activity"/>
    <property type="evidence" value="ECO:0007669"/>
    <property type="project" value="UniProtKB-EC"/>
</dbReference>
<evidence type="ECO:0000256" key="10">
    <source>
        <dbReference type="ARBA" id="ARBA00022729"/>
    </source>
</evidence>
<evidence type="ECO:0000256" key="14">
    <source>
        <dbReference type="ARBA" id="ARBA00023180"/>
    </source>
</evidence>
<keyword evidence="14" id="KW-0325">Glycoprotein</keyword>
<dbReference type="CDD" id="cd10952">
    <property type="entry name" value="CE4_MrCDA_like"/>
    <property type="match status" value="1"/>
</dbReference>
<name>A0A427YEJ4_9TREE</name>
<dbReference type="Pfam" id="PF01522">
    <property type="entry name" value="Polysacc_deac_1"/>
    <property type="match status" value="1"/>
</dbReference>
<dbReference type="GO" id="GO:0000272">
    <property type="term" value="P:polysaccharide catabolic process"/>
    <property type="evidence" value="ECO:0007669"/>
    <property type="project" value="UniProtKB-KW"/>
</dbReference>
<keyword evidence="9" id="KW-0479">Metal-binding</keyword>
<dbReference type="InterPro" id="IPR002509">
    <property type="entry name" value="NODB_dom"/>
</dbReference>
<evidence type="ECO:0000256" key="18">
    <source>
        <dbReference type="ARBA" id="ARBA00023316"/>
    </source>
</evidence>
<gene>
    <name evidence="25" type="ORF">EHS25_002132</name>
</gene>
<evidence type="ECO:0000256" key="11">
    <source>
        <dbReference type="ARBA" id="ARBA00022801"/>
    </source>
</evidence>
<dbReference type="FunFam" id="3.20.20.370:FF:000004">
    <property type="entry name" value="Related to Chitin deacetylase"/>
    <property type="match status" value="1"/>
</dbReference>
<evidence type="ECO:0000256" key="9">
    <source>
        <dbReference type="ARBA" id="ARBA00022723"/>
    </source>
</evidence>
<evidence type="ECO:0000256" key="13">
    <source>
        <dbReference type="ARBA" id="ARBA00023136"/>
    </source>
</evidence>
<evidence type="ECO:0000256" key="7">
    <source>
        <dbReference type="ARBA" id="ARBA00022525"/>
    </source>
</evidence>
<keyword evidence="12" id="KW-0146">Chitin degradation</keyword>
<keyword evidence="8" id="KW-0336">GPI-anchor</keyword>
<evidence type="ECO:0000256" key="21">
    <source>
        <dbReference type="ARBA" id="ARBA00048494"/>
    </source>
</evidence>
<dbReference type="GO" id="GO:0071555">
    <property type="term" value="P:cell wall organization"/>
    <property type="evidence" value="ECO:0007669"/>
    <property type="project" value="UniProtKB-KW"/>
</dbReference>
<keyword evidence="26" id="KW-1185">Reference proteome</keyword>
<keyword evidence="6" id="KW-0134">Cell wall</keyword>
<dbReference type="Gene3D" id="3.20.20.370">
    <property type="entry name" value="Glycoside hydrolase/deacetylase"/>
    <property type="match status" value="1"/>
</dbReference>
<dbReference type="PANTHER" id="PTHR10587">
    <property type="entry name" value="GLYCOSYL TRANSFERASE-RELATED"/>
    <property type="match status" value="1"/>
</dbReference>
<feature type="region of interest" description="Disordered" evidence="22">
    <location>
        <begin position="28"/>
        <end position="59"/>
    </location>
</feature>
<evidence type="ECO:0000256" key="12">
    <source>
        <dbReference type="ARBA" id="ARBA00023024"/>
    </source>
</evidence>
<dbReference type="GO" id="GO:0005886">
    <property type="term" value="C:plasma membrane"/>
    <property type="evidence" value="ECO:0007669"/>
    <property type="project" value="UniProtKB-SubCell"/>
</dbReference>
<evidence type="ECO:0000256" key="2">
    <source>
        <dbReference type="ARBA" id="ARBA00004191"/>
    </source>
</evidence>
<dbReference type="SUPFAM" id="SSF88713">
    <property type="entry name" value="Glycoside hydrolase/deacetylase"/>
    <property type="match status" value="1"/>
</dbReference>
<dbReference type="EMBL" id="RSCD01000013">
    <property type="protein sequence ID" value="RSH89581.1"/>
    <property type="molecule type" value="Genomic_DNA"/>
</dbReference>
<protein>
    <recommendedName>
        <fullName evidence="20">chitin deacetylase</fullName>
        <ecNumber evidence="20">3.5.1.41</ecNumber>
    </recommendedName>
</protein>
<dbReference type="PROSITE" id="PS51677">
    <property type="entry name" value="NODB"/>
    <property type="match status" value="1"/>
</dbReference>
<comment type="cofactor">
    <cofactor evidence="1">
        <name>Co(2+)</name>
        <dbReference type="ChEBI" id="CHEBI:48828"/>
    </cofactor>
</comment>
<accession>A0A427YEJ4</accession>
<feature type="domain" description="NodB homology" evidence="24">
    <location>
        <begin position="165"/>
        <end position="360"/>
    </location>
</feature>
<keyword evidence="18" id="KW-0961">Cell wall biogenesis/degradation</keyword>
<dbReference type="STRING" id="1890683.A0A427YEJ4"/>
<dbReference type="GO" id="GO:0009272">
    <property type="term" value="P:fungal-type cell wall biogenesis"/>
    <property type="evidence" value="ECO:0007669"/>
    <property type="project" value="UniProtKB-ARBA"/>
</dbReference>
<organism evidence="25 26">
    <name type="scientific">Saitozyma podzolica</name>
    <dbReference type="NCBI Taxonomy" id="1890683"/>
    <lineage>
        <taxon>Eukaryota</taxon>
        <taxon>Fungi</taxon>
        <taxon>Dikarya</taxon>
        <taxon>Basidiomycota</taxon>
        <taxon>Agaricomycotina</taxon>
        <taxon>Tremellomycetes</taxon>
        <taxon>Tremellales</taxon>
        <taxon>Trimorphomycetaceae</taxon>
        <taxon>Saitozyma</taxon>
    </lineage>
</organism>
<feature type="signal peptide" evidence="23">
    <location>
        <begin position="1"/>
        <end position="26"/>
    </location>
</feature>
<dbReference type="GO" id="GO:0098552">
    <property type="term" value="C:side of membrane"/>
    <property type="evidence" value="ECO:0007669"/>
    <property type="project" value="UniProtKB-KW"/>
</dbReference>
<comment type="catalytic activity">
    <reaction evidence="21">
        <text>[(1-&gt;4)-N-acetyl-beta-D-glucosaminyl](n) + n H2O = chitosan + n acetate</text>
        <dbReference type="Rhea" id="RHEA:10464"/>
        <dbReference type="Rhea" id="RHEA-COMP:9593"/>
        <dbReference type="Rhea" id="RHEA-COMP:9597"/>
        <dbReference type="ChEBI" id="CHEBI:15377"/>
        <dbReference type="ChEBI" id="CHEBI:17029"/>
        <dbReference type="ChEBI" id="CHEBI:30089"/>
        <dbReference type="ChEBI" id="CHEBI:57704"/>
        <dbReference type="EC" id="3.5.1.41"/>
    </reaction>
    <physiologicalReaction direction="left-to-right" evidence="21">
        <dbReference type="Rhea" id="RHEA:10465"/>
    </physiologicalReaction>
</comment>
<evidence type="ECO:0000256" key="16">
    <source>
        <dbReference type="ARBA" id="ARBA00023285"/>
    </source>
</evidence>
<evidence type="ECO:0000313" key="25">
    <source>
        <dbReference type="EMBL" id="RSH89581.1"/>
    </source>
</evidence>
<reference evidence="25 26" key="1">
    <citation type="submission" date="2018-11" db="EMBL/GenBank/DDBJ databases">
        <title>Genome sequence of Saitozyma podzolica DSM 27192.</title>
        <authorList>
            <person name="Aliyu H."/>
            <person name="Gorte O."/>
            <person name="Ochsenreither K."/>
        </authorList>
    </citation>
    <scope>NUCLEOTIDE SEQUENCE [LARGE SCALE GENOMIC DNA]</scope>
    <source>
        <strain evidence="25 26">DSM 27192</strain>
    </source>
</reference>
<comment type="subcellular location">
    <subcellularLocation>
        <location evidence="3">Cell membrane</location>
        <topology evidence="3">Lipid-anchor</topology>
        <topology evidence="3">GPI-anchor</topology>
    </subcellularLocation>
    <subcellularLocation>
        <location evidence="2">Secreted</location>
        <location evidence="2">Cell wall</location>
    </subcellularLocation>
</comment>
<comment type="similarity">
    <text evidence="4">Belongs to the polysaccharide deacetylase family.</text>
</comment>
<proteinExistence type="inferred from homology"/>
<comment type="caution">
    <text evidence="25">The sequence shown here is derived from an EMBL/GenBank/DDBJ whole genome shotgun (WGS) entry which is preliminary data.</text>
</comment>
<evidence type="ECO:0000313" key="26">
    <source>
        <dbReference type="Proteomes" id="UP000279259"/>
    </source>
</evidence>
<evidence type="ECO:0000256" key="8">
    <source>
        <dbReference type="ARBA" id="ARBA00022622"/>
    </source>
</evidence>
<dbReference type="InterPro" id="IPR050248">
    <property type="entry name" value="Polysacc_deacetylase_ArnD"/>
</dbReference>
<evidence type="ECO:0000256" key="1">
    <source>
        <dbReference type="ARBA" id="ARBA00001941"/>
    </source>
</evidence>
<dbReference type="GO" id="GO:0006032">
    <property type="term" value="P:chitin catabolic process"/>
    <property type="evidence" value="ECO:0007669"/>
    <property type="project" value="UniProtKB-KW"/>
</dbReference>
<dbReference type="EC" id="3.5.1.41" evidence="20"/>
<evidence type="ECO:0000256" key="22">
    <source>
        <dbReference type="SAM" id="MobiDB-lite"/>
    </source>
</evidence>
<keyword evidence="17" id="KW-0449">Lipoprotein</keyword>
<keyword evidence="7" id="KW-0964">Secreted</keyword>
<dbReference type="Proteomes" id="UP000279259">
    <property type="component" value="Unassembled WGS sequence"/>
</dbReference>
<keyword evidence="11" id="KW-0378">Hydrolase</keyword>
<evidence type="ECO:0000256" key="6">
    <source>
        <dbReference type="ARBA" id="ARBA00022512"/>
    </source>
</evidence>
<keyword evidence="16" id="KW-0170">Cobalt</keyword>
<keyword evidence="19" id="KW-0624">Polysaccharide degradation</keyword>
<keyword evidence="5" id="KW-1003">Cell membrane</keyword>